<dbReference type="EMBL" id="ASPP01023212">
    <property type="protein sequence ID" value="ETO10716.1"/>
    <property type="molecule type" value="Genomic_DNA"/>
</dbReference>
<name>X6MAM7_RETFI</name>
<evidence type="ECO:0000313" key="3">
    <source>
        <dbReference type="Proteomes" id="UP000023152"/>
    </source>
</evidence>
<comment type="caution">
    <text evidence="2">The sequence shown here is derived from an EMBL/GenBank/DDBJ whole genome shotgun (WGS) entry which is preliminary data.</text>
</comment>
<protein>
    <submittedName>
        <fullName evidence="2">Uncharacterized protein</fullName>
    </submittedName>
</protein>
<feature type="compositionally biased region" description="Basic and acidic residues" evidence="1">
    <location>
        <begin position="118"/>
        <end position="145"/>
    </location>
</feature>
<evidence type="ECO:0000313" key="2">
    <source>
        <dbReference type="EMBL" id="ETO10716.1"/>
    </source>
</evidence>
<reference evidence="2 3" key="1">
    <citation type="journal article" date="2013" name="Curr. Biol.">
        <title>The Genome of the Foraminiferan Reticulomyxa filosa.</title>
        <authorList>
            <person name="Glockner G."/>
            <person name="Hulsmann N."/>
            <person name="Schleicher M."/>
            <person name="Noegel A.A."/>
            <person name="Eichinger L."/>
            <person name="Gallinger C."/>
            <person name="Pawlowski J."/>
            <person name="Sierra R."/>
            <person name="Euteneuer U."/>
            <person name="Pillet L."/>
            <person name="Moustafa A."/>
            <person name="Platzer M."/>
            <person name="Groth M."/>
            <person name="Szafranski K."/>
            <person name="Schliwa M."/>
        </authorList>
    </citation>
    <scope>NUCLEOTIDE SEQUENCE [LARGE SCALE GENOMIC DNA]</scope>
</reference>
<dbReference type="AlphaFoldDB" id="X6MAM7"/>
<feature type="non-terminal residue" evidence="2">
    <location>
        <position position="183"/>
    </location>
</feature>
<evidence type="ECO:0000256" key="1">
    <source>
        <dbReference type="SAM" id="MobiDB-lite"/>
    </source>
</evidence>
<dbReference type="Proteomes" id="UP000023152">
    <property type="component" value="Unassembled WGS sequence"/>
</dbReference>
<feature type="region of interest" description="Disordered" evidence="1">
    <location>
        <begin position="118"/>
        <end position="153"/>
    </location>
</feature>
<sequence>MKVTFFLFSPKILFYDQRYKYQSVHICGYHKIISTPPFSGSIHKNDEDVLYLEEKSALTPFDTHDETPTIKGDEETNRQGMAMALPNVTMQELEQLQRLQAIVQSQLDQLEALVTIHRENKESKKQGTNEKKTEANQDVPKKEQQQEEDMTEEEIFDALKQTIQSCRLQIKRLRSNPNEVIVE</sequence>
<accession>X6MAM7</accession>
<keyword evidence="3" id="KW-1185">Reference proteome</keyword>
<proteinExistence type="predicted"/>
<gene>
    <name evidence="2" type="ORF">RFI_26661</name>
</gene>
<organism evidence="2 3">
    <name type="scientific">Reticulomyxa filosa</name>
    <dbReference type="NCBI Taxonomy" id="46433"/>
    <lineage>
        <taxon>Eukaryota</taxon>
        <taxon>Sar</taxon>
        <taxon>Rhizaria</taxon>
        <taxon>Retaria</taxon>
        <taxon>Foraminifera</taxon>
        <taxon>Monothalamids</taxon>
        <taxon>Reticulomyxidae</taxon>
        <taxon>Reticulomyxa</taxon>
    </lineage>
</organism>